<keyword evidence="7" id="KW-0235">DNA replication</keyword>
<dbReference type="PROSITE" id="PS00116">
    <property type="entry name" value="DNA_POLYMERASE_B"/>
    <property type="match status" value="1"/>
</dbReference>
<evidence type="ECO:0000256" key="7">
    <source>
        <dbReference type="RuleBase" id="RU000442"/>
    </source>
</evidence>
<dbReference type="AlphaFoldDB" id="A0AAE0KS86"/>
<dbReference type="GO" id="GO:0003677">
    <property type="term" value="F:DNA binding"/>
    <property type="evidence" value="ECO:0007669"/>
    <property type="project" value="UniProtKB-KW"/>
</dbReference>
<evidence type="ECO:0000256" key="1">
    <source>
        <dbReference type="ARBA" id="ARBA00005755"/>
    </source>
</evidence>
<dbReference type="PANTHER" id="PTHR10322:SF23">
    <property type="entry name" value="DNA POLYMERASE DELTA CATALYTIC SUBUNIT"/>
    <property type="match status" value="1"/>
</dbReference>
<evidence type="ECO:0000256" key="5">
    <source>
        <dbReference type="ARBA" id="ARBA00023125"/>
    </source>
</evidence>
<comment type="similarity">
    <text evidence="1 7">Belongs to the DNA polymerase type-B family.</text>
</comment>
<protein>
    <recommendedName>
        <fullName evidence="7">DNA polymerase</fullName>
        <ecNumber evidence="7">2.7.7.7</ecNumber>
    </recommendedName>
</protein>
<dbReference type="SMART" id="SM00486">
    <property type="entry name" value="POLBc"/>
    <property type="match status" value="1"/>
</dbReference>
<evidence type="ECO:0000313" key="10">
    <source>
        <dbReference type="Proteomes" id="UP001190700"/>
    </source>
</evidence>
<dbReference type="InterPro" id="IPR050240">
    <property type="entry name" value="DNA_pol_type-B"/>
</dbReference>
<dbReference type="Gene3D" id="3.90.1600.10">
    <property type="entry name" value="Palm domain of DNA polymerase"/>
    <property type="match status" value="1"/>
</dbReference>
<dbReference type="GO" id="GO:0006261">
    <property type="term" value="P:DNA-templated DNA replication"/>
    <property type="evidence" value="ECO:0007669"/>
    <property type="project" value="TreeGrafter"/>
</dbReference>
<comment type="catalytic activity">
    <reaction evidence="6 7">
        <text>DNA(n) + a 2'-deoxyribonucleoside 5'-triphosphate = DNA(n+1) + diphosphate</text>
        <dbReference type="Rhea" id="RHEA:22508"/>
        <dbReference type="Rhea" id="RHEA-COMP:17339"/>
        <dbReference type="Rhea" id="RHEA-COMP:17340"/>
        <dbReference type="ChEBI" id="CHEBI:33019"/>
        <dbReference type="ChEBI" id="CHEBI:61560"/>
        <dbReference type="ChEBI" id="CHEBI:173112"/>
        <dbReference type="EC" id="2.7.7.7"/>
    </reaction>
</comment>
<evidence type="ECO:0000256" key="2">
    <source>
        <dbReference type="ARBA" id="ARBA00022679"/>
    </source>
</evidence>
<dbReference type="InterPro" id="IPR023211">
    <property type="entry name" value="DNA_pol_palm_dom_sf"/>
</dbReference>
<dbReference type="InterPro" id="IPR006134">
    <property type="entry name" value="DNA-dir_DNA_pol_B_multi_dom"/>
</dbReference>
<dbReference type="InterPro" id="IPR012337">
    <property type="entry name" value="RNaseH-like_sf"/>
</dbReference>
<dbReference type="Pfam" id="PF00136">
    <property type="entry name" value="DNA_pol_B"/>
    <property type="match status" value="1"/>
</dbReference>
<evidence type="ECO:0000313" key="9">
    <source>
        <dbReference type="EMBL" id="KAK3258544.1"/>
    </source>
</evidence>
<evidence type="ECO:0000256" key="4">
    <source>
        <dbReference type="ARBA" id="ARBA00022932"/>
    </source>
</evidence>
<reference evidence="9 10" key="1">
    <citation type="journal article" date="2015" name="Genome Biol. Evol.">
        <title>Comparative Genomics of a Bacterivorous Green Alga Reveals Evolutionary Causalities and Consequences of Phago-Mixotrophic Mode of Nutrition.</title>
        <authorList>
            <person name="Burns J.A."/>
            <person name="Paasch A."/>
            <person name="Narechania A."/>
            <person name="Kim E."/>
        </authorList>
    </citation>
    <scope>NUCLEOTIDE SEQUENCE [LARGE SCALE GENOMIC DNA]</scope>
    <source>
        <strain evidence="9 10">PLY_AMNH</strain>
    </source>
</reference>
<keyword evidence="2 7" id="KW-0808">Transferase</keyword>
<dbReference type="Gene3D" id="1.10.287.690">
    <property type="entry name" value="Helix hairpin bin"/>
    <property type="match status" value="1"/>
</dbReference>
<dbReference type="InterPro" id="IPR043502">
    <property type="entry name" value="DNA/RNA_pol_sf"/>
</dbReference>
<dbReference type="EC" id="2.7.7.7" evidence="7"/>
<keyword evidence="3 7" id="KW-0548">Nucleotidyltransferase</keyword>
<dbReference type="Proteomes" id="UP001190700">
    <property type="component" value="Unassembled WGS sequence"/>
</dbReference>
<dbReference type="InterPro" id="IPR006172">
    <property type="entry name" value="DNA-dir_DNA_pol_B"/>
</dbReference>
<dbReference type="GO" id="GO:0003887">
    <property type="term" value="F:DNA-directed DNA polymerase activity"/>
    <property type="evidence" value="ECO:0007669"/>
    <property type="project" value="UniProtKB-KW"/>
</dbReference>
<name>A0AAE0KS86_9CHLO</name>
<keyword evidence="4 7" id="KW-0239">DNA-directed DNA polymerase</keyword>
<organism evidence="9 10">
    <name type="scientific">Cymbomonas tetramitiformis</name>
    <dbReference type="NCBI Taxonomy" id="36881"/>
    <lineage>
        <taxon>Eukaryota</taxon>
        <taxon>Viridiplantae</taxon>
        <taxon>Chlorophyta</taxon>
        <taxon>Pyramimonadophyceae</taxon>
        <taxon>Pyramimonadales</taxon>
        <taxon>Pyramimonadaceae</taxon>
        <taxon>Cymbomonas</taxon>
    </lineage>
</organism>
<evidence type="ECO:0000256" key="6">
    <source>
        <dbReference type="ARBA" id="ARBA00049244"/>
    </source>
</evidence>
<dbReference type="InterPro" id="IPR017964">
    <property type="entry name" value="DNA-dir_DNA_pol_B_CS"/>
</dbReference>
<dbReference type="PANTHER" id="PTHR10322">
    <property type="entry name" value="DNA POLYMERASE CATALYTIC SUBUNIT"/>
    <property type="match status" value="1"/>
</dbReference>
<evidence type="ECO:0000256" key="3">
    <source>
        <dbReference type="ARBA" id="ARBA00022695"/>
    </source>
</evidence>
<dbReference type="EMBL" id="LGRX02019454">
    <property type="protein sequence ID" value="KAK3258544.1"/>
    <property type="molecule type" value="Genomic_DNA"/>
</dbReference>
<feature type="domain" description="DNA-directed DNA polymerase family B multifunctional" evidence="8">
    <location>
        <begin position="276"/>
        <end position="548"/>
    </location>
</feature>
<accession>A0AAE0KS86</accession>
<keyword evidence="10" id="KW-1185">Reference proteome</keyword>
<dbReference type="SUPFAM" id="SSF56672">
    <property type="entry name" value="DNA/RNA polymerases"/>
    <property type="match status" value="1"/>
</dbReference>
<proteinExistence type="inferred from homology"/>
<comment type="caution">
    <text evidence="9">The sequence shown here is derived from an EMBL/GenBank/DDBJ whole genome shotgun (WGS) entry which is preliminary data.</text>
</comment>
<gene>
    <name evidence="9" type="ORF">CYMTET_32403</name>
</gene>
<dbReference type="GO" id="GO:0000166">
    <property type="term" value="F:nucleotide binding"/>
    <property type="evidence" value="ECO:0007669"/>
    <property type="project" value="InterPro"/>
</dbReference>
<dbReference type="Gene3D" id="3.30.420.10">
    <property type="entry name" value="Ribonuclease H-like superfamily/Ribonuclease H"/>
    <property type="match status" value="1"/>
</dbReference>
<keyword evidence="5 7" id="KW-0238">DNA-binding</keyword>
<sequence length="566" mass="62746">MLAVRKNEAGPGPTYDCIWPGDDEVSHERAMCIMSPQVLDPDGCVMGYDIECTSEYKGLPSPSDPITMLSVWCSCGFSWLGHTLVNHRDKEEYYGTVTGLVDALVAIVVCHSPQWLVGYNNFAFDNPALYYHSSLKHYFRQVRMPRPSLACTIEVPAVVNCDAYAFLDKTQRGSYSSMRLDVVARQLGLGGKTRQVISPGDTHEDFRLAADYNLNDSRLASLVWSKTSCCHSVTALCKVFACRPTDAVRYNTGVMTSCMMAHRLTWRGKVMDWRECDAMPYQGGLVLQPALGHHRHVAVLDFASMYPSVMCLANISHETIRQQRSVSLKNQGAVVWTDSCIAAVHEDRVAMFPREPLGVIPEAMAELVRERRATNKADPLNWALKVGANSLYGAMGFEHSGLYSPVCAASVTLISRWALTATECIAVRMGARVVYGDTDSIMIVGYRDEGLPDYVCATVGLVLSYAMPPTNGMAFTLQHEKTYQSMVVFGPKQYLQRTYEGNVIPKGIHLVRKDRAPLIGDCVAYLCECLCETQSNIDCAFLCTAKIEERQGQRSQSSQRPPATAR</sequence>
<dbReference type="InterPro" id="IPR036397">
    <property type="entry name" value="RNaseH_sf"/>
</dbReference>
<dbReference type="SUPFAM" id="SSF53098">
    <property type="entry name" value="Ribonuclease H-like"/>
    <property type="match status" value="1"/>
</dbReference>
<evidence type="ECO:0000259" key="8">
    <source>
        <dbReference type="Pfam" id="PF00136"/>
    </source>
</evidence>
<dbReference type="PRINTS" id="PR00106">
    <property type="entry name" value="DNAPOLB"/>
</dbReference>